<evidence type="ECO:0000313" key="1">
    <source>
        <dbReference type="EMBL" id="GIH18977.1"/>
    </source>
</evidence>
<evidence type="ECO:0000313" key="2">
    <source>
        <dbReference type="Proteomes" id="UP000642748"/>
    </source>
</evidence>
<keyword evidence="2" id="KW-1185">Reference proteome</keyword>
<proteinExistence type="predicted"/>
<dbReference type="EMBL" id="BONZ01000075">
    <property type="protein sequence ID" value="GIH18977.1"/>
    <property type="molecule type" value="Genomic_DNA"/>
</dbReference>
<sequence>MHLGDTFDHLGMCIEMTELDVVFTLTTRAEWGAPPRWAPPVGTWIRPSVRRSDFIGTWQRAEPRLRSLLALR</sequence>
<protein>
    <submittedName>
        <fullName evidence="1">Uncharacterized protein</fullName>
    </submittedName>
</protein>
<organism evidence="1 2">
    <name type="scientific">Rugosimonospora africana</name>
    <dbReference type="NCBI Taxonomy" id="556532"/>
    <lineage>
        <taxon>Bacteria</taxon>
        <taxon>Bacillati</taxon>
        <taxon>Actinomycetota</taxon>
        <taxon>Actinomycetes</taxon>
        <taxon>Micromonosporales</taxon>
        <taxon>Micromonosporaceae</taxon>
        <taxon>Rugosimonospora</taxon>
    </lineage>
</organism>
<reference evidence="1" key="1">
    <citation type="submission" date="2021-01" db="EMBL/GenBank/DDBJ databases">
        <title>Whole genome shotgun sequence of Rugosimonospora africana NBRC 104875.</title>
        <authorList>
            <person name="Komaki H."/>
            <person name="Tamura T."/>
        </authorList>
    </citation>
    <scope>NUCLEOTIDE SEQUENCE</scope>
    <source>
        <strain evidence="1">NBRC 104875</strain>
    </source>
</reference>
<dbReference type="AlphaFoldDB" id="A0A8J3QZM1"/>
<name>A0A8J3QZM1_9ACTN</name>
<comment type="caution">
    <text evidence="1">The sequence shown here is derived from an EMBL/GenBank/DDBJ whole genome shotgun (WGS) entry which is preliminary data.</text>
</comment>
<accession>A0A8J3QZM1</accession>
<gene>
    <name evidence="1" type="ORF">Raf01_71490</name>
</gene>
<dbReference type="Proteomes" id="UP000642748">
    <property type="component" value="Unassembled WGS sequence"/>
</dbReference>